<evidence type="ECO:0000313" key="1">
    <source>
        <dbReference type="EMBL" id="EGZ19845.1"/>
    </source>
</evidence>
<proteinExistence type="predicted"/>
<dbReference type="KEGG" id="psoj:PHYSODRAFT_558489"/>
<dbReference type="EMBL" id="JH159153">
    <property type="protein sequence ID" value="EGZ19845.1"/>
    <property type="molecule type" value="Genomic_DNA"/>
</dbReference>
<dbReference type="RefSeq" id="XP_009522562.1">
    <property type="nucleotide sequence ID" value="XM_009524267.1"/>
</dbReference>
<name>G4ZAQ9_PHYSP</name>
<dbReference type="Proteomes" id="UP000002640">
    <property type="component" value="Unassembled WGS sequence"/>
</dbReference>
<gene>
    <name evidence="1" type="ORF">PHYSODRAFT_558489</name>
</gene>
<sequence length="134" mass="14805">MLRIIRSPAFQRQLLACGISTTRTLLMALQTVRPPMTSLNGAAATAKLDLEGSLEEVASSHFSESSAFPEFSPMEDTLLSQAAIPRIQSKAPVMDAHACAQEELNEEMQQHFCESSDFPEYSAAEEEAMMHKRE</sequence>
<evidence type="ECO:0000313" key="2">
    <source>
        <dbReference type="Proteomes" id="UP000002640"/>
    </source>
</evidence>
<protein>
    <submittedName>
        <fullName evidence="1">Uncharacterized protein</fullName>
    </submittedName>
</protein>
<accession>G4ZAQ9</accession>
<dbReference type="GeneID" id="20663338"/>
<reference evidence="1 2" key="1">
    <citation type="journal article" date="2006" name="Science">
        <title>Phytophthora genome sequences uncover evolutionary origins and mechanisms of pathogenesis.</title>
        <authorList>
            <person name="Tyler B.M."/>
            <person name="Tripathy S."/>
            <person name="Zhang X."/>
            <person name="Dehal P."/>
            <person name="Jiang R.H."/>
            <person name="Aerts A."/>
            <person name="Arredondo F.D."/>
            <person name="Baxter L."/>
            <person name="Bensasson D."/>
            <person name="Beynon J.L."/>
            <person name="Chapman J."/>
            <person name="Damasceno C.M."/>
            <person name="Dorrance A.E."/>
            <person name="Dou D."/>
            <person name="Dickerman A.W."/>
            <person name="Dubchak I.L."/>
            <person name="Garbelotto M."/>
            <person name="Gijzen M."/>
            <person name="Gordon S.G."/>
            <person name="Govers F."/>
            <person name="Grunwald N.J."/>
            <person name="Huang W."/>
            <person name="Ivors K.L."/>
            <person name="Jones R.W."/>
            <person name="Kamoun S."/>
            <person name="Krampis K."/>
            <person name="Lamour K.H."/>
            <person name="Lee M.K."/>
            <person name="McDonald W.H."/>
            <person name="Medina M."/>
            <person name="Meijer H.J."/>
            <person name="Nordberg E.K."/>
            <person name="Maclean D.J."/>
            <person name="Ospina-Giraldo M.D."/>
            <person name="Morris P.F."/>
            <person name="Phuntumart V."/>
            <person name="Putnam N.H."/>
            <person name="Rash S."/>
            <person name="Rose J.K."/>
            <person name="Sakihama Y."/>
            <person name="Salamov A.A."/>
            <person name="Savidor A."/>
            <person name="Scheuring C.F."/>
            <person name="Smith B.M."/>
            <person name="Sobral B.W."/>
            <person name="Terry A."/>
            <person name="Torto-Alalibo T.A."/>
            <person name="Win J."/>
            <person name="Xu Z."/>
            <person name="Zhang H."/>
            <person name="Grigoriev I.V."/>
            <person name="Rokhsar D.S."/>
            <person name="Boore J.L."/>
        </authorList>
    </citation>
    <scope>NUCLEOTIDE SEQUENCE [LARGE SCALE GENOMIC DNA]</scope>
    <source>
        <strain evidence="1 2">P6497</strain>
    </source>
</reference>
<dbReference type="InParanoid" id="G4ZAQ9"/>
<keyword evidence="2" id="KW-1185">Reference proteome</keyword>
<organism evidence="1 2">
    <name type="scientific">Phytophthora sojae (strain P6497)</name>
    <name type="common">Soybean stem and root rot agent</name>
    <name type="synonym">Phytophthora megasperma f. sp. glycines</name>
    <dbReference type="NCBI Taxonomy" id="1094619"/>
    <lineage>
        <taxon>Eukaryota</taxon>
        <taxon>Sar</taxon>
        <taxon>Stramenopiles</taxon>
        <taxon>Oomycota</taxon>
        <taxon>Peronosporomycetes</taxon>
        <taxon>Peronosporales</taxon>
        <taxon>Peronosporaceae</taxon>
        <taxon>Phytophthora</taxon>
    </lineage>
</organism>
<dbReference type="AlphaFoldDB" id="G4ZAQ9"/>